<proteinExistence type="predicted"/>
<dbReference type="AlphaFoldDB" id="A0A0A9ADV6"/>
<accession>A0A0A9ADV6</accession>
<dbReference type="EMBL" id="GBRH01252613">
    <property type="protein sequence ID" value="JAD45282.1"/>
    <property type="molecule type" value="Transcribed_RNA"/>
</dbReference>
<sequence length="106" mass="11862">MRSVHILPGAICDMYNHLLRQILPPGQSINIAYYHERNCKAIFTSFDASSSTSITLLDLNISFAEGFMRVLYKSCALTKAAPLPQLGTLNGYCQTKWQQSHCLLLP</sequence>
<evidence type="ECO:0000313" key="1">
    <source>
        <dbReference type="EMBL" id="JAD45282.1"/>
    </source>
</evidence>
<organism evidence="1">
    <name type="scientific">Arundo donax</name>
    <name type="common">Giant reed</name>
    <name type="synonym">Donax arundinaceus</name>
    <dbReference type="NCBI Taxonomy" id="35708"/>
    <lineage>
        <taxon>Eukaryota</taxon>
        <taxon>Viridiplantae</taxon>
        <taxon>Streptophyta</taxon>
        <taxon>Embryophyta</taxon>
        <taxon>Tracheophyta</taxon>
        <taxon>Spermatophyta</taxon>
        <taxon>Magnoliopsida</taxon>
        <taxon>Liliopsida</taxon>
        <taxon>Poales</taxon>
        <taxon>Poaceae</taxon>
        <taxon>PACMAD clade</taxon>
        <taxon>Arundinoideae</taxon>
        <taxon>Arundineae</taxon>
        <taxon>Arundo</taxon>
    </lineage>
</organism>
<reference evidence="1" key="1">
    <citation type="submission" date="2014-09" db="EMBL/GenBank/DDBJ databases">
        <authorList>
            <person name="Magalhaes I.L.F."/>
            <person name="Oliveira U."/>
            <person name="Santos F.R."/>
            <person name="Vidigal T.H.D.A."/>
            <person name="Brescovit A.D."/>
            <person name="Santos A.J."/>
        </authorList>
    </citation>
    <scope>NUCLEOTIDE SEQUENCE</scope>
    <source>
        <tissue evidence="1">Shoot tissue taken approximately 20 cm above the soil surface</tissue>
    </source>
</reference>
<protein>
    <submittedName>
        <fullName evidence="1">Uncharacterized protein</fullName>
    </submittedName>
</protein>
<name>A0A0A9ADV6_ARUDO</name>
<reference evidence="1" key="2">
    <citation type="journal article" date="2015" name="Data Brief">
        <title>Shoot transcriptome of the giant reed, Arundo donax.</title>
        <authorList>
            <person name="Barrero R.A."/>
            <person name="Guerrero F.D."/>
            <person name="Moolhuijzen P."/>
            <person name="Goolsby J.A."/>
            <person name="Tidwell J."/>
            <person name="Bellgard S.E."/>
            <person name="Bellgard M.I."/>
        </authorList>
    </citation>
    <scope>NUCLEOTIDE SEQUENCE</scope>
    <source>
        <tissue evidence="1">Shoot tissue taken approximately 20 cm above the soil surface</tissue>
    </source>
</reference>